<dbReference type="AlphaFoldDB" id="A0A2T8JCJ6"/>
<accession>A0A2T8JCJ6</accession>
<evidence type="ECO:0000256" key="2">
    <source>
        <dbReference type="ARBA" id="ARBA00022478"/>
    </source>
</evidence>
<evidence type="ECO:0000256" key="8">
    <source>
        <dbReference type="SAM" id="MobiDB-lite"/>
    </source>
</evidence>
<dbReference type="GO" id="GO:0006351">
    <property type="term" value="P:DNA-templated transcription"/>
    <property type="evidence" value="ECO:0007669"/>
    <property type="project" value="InterPro"/>
</dbReference>
<dbReference type="SUPFAM" id="SSF64484">
    <property type="entry name" value="beta and beta-prime subunits of DNA dependent RNA-polymerase"/>
    <property type="match status" value="1"/>
</dbReference>
<keyword evidence="6" id="KW-0862">Zinc</keyword>
<dbReference type="GO" id="GO:0003677">
    <property type="term" value="F:DNA binding"/>
    <property type="evidence" value="ECO:0007669"/>
    <property type="project" value="InterPro"/>
</dbReference>
<evidence type="ECO:0000256" key="1">
    <source>
        <dbReference type="ARBA" id="ARBA00012418"/>
    </source>
</evidence>
<sequence length="697" mass="79717">MADPQGQMIDLPIQSNLREGLSLTEYIISCYGARKGVVDTVVRTTDAGYLTCRLIEVVQHIIVRRRDCGTIRGISVSPRNGMTEKLFVQTLSGRVLVDDIYIGSRCIAARNQDIGIGLNPFTCRSTSWICQLCYGRSPTHGDLVELGEAVGIIAGQSIGEPGTQLTLRTFHTGGVFTEGTADLVRSLSNGKIQFNKDLVHPTCTHHGQPAFLCYIDLDVTIQIQDIIHSVNIPLKSLILVQNDQYVESEQKNIQKHIYSESDAKMHWSTDVCHAPEYQYVSMCRSSVASFSLHKDQDQMNTYSFSVHGRDIFDLSIANDQVSHRLLDTFGKKDRKIFYYLTSDQIVSNGHWNFGYPSILQDILDLLAKKRRNGFVNPLQYHQEQEKELISRLGISIEIPFMGVLRRNTIFAYFDDPRYRKDKRGRLRGPIESTKNEHRTREGNGEYEILEDEYRTLEDEYETLEDEYGILEDEYRTLEKDSEEEYGSPENEHRIREGEGEYEILEDKYRALEEDSEEEYGSSEDGSEKEYGTLEEDSEEDLEDEYGSPEEDSILKKEGFIEHRGTKEFSLKYQKEVARFSSLKVLDNSIIGVNTQLTKNTRSRLGGLVRVKRKKSHTELKIFSGDIHFSEEADKILVVNWEQEEKEGACASLVEARINDLIRDFLRIELVKSTTSYTRRRYDRTSVGPIPSHCTKAA</sequence>
<dbReference type="Proteomes" id="UP000243499">
    <property type="component" value="Chromosome 4"/>
</dbReference>
<dbReference type="PANTHER" id="PTHR34995:SF1">
    <property type="entry name" value="DNA-DIRECTED RNA POLYMERASE SUBUNIT BETA"/>
    <property type="match status" value="1"/>
</dbReference>
<gene>
    <name evidence="10" type="ORF">PAHAL_4G105500</name>
</gene>
<dbReference type="EMBL" id="CM008049">
    <property type="protein sequence ID" value="PVH47642.1"/>
    <property type="molecule type" value="Genomic_DNA"/>
</dbReference>
<keyword evidence="4" id="KW-0808">Transferase</keyword>
<feature type="region of interest" description="Disordered" evidence="8">
    <location>
        <begin position="478"/>
        <end position="552"/>
    </location>
</feature>
<feature type="compositionally biased region" description="Acidic residues" evidence="8">
    <location>
        <begin position="513"/>
        <end position="524"/>
    </location>
</feature>
<keyword evidence="3" id="KW-0934">Plastid</keyword>
<feature type="compositionally biased region" description="Basic and acidic residues" evidence="8">
    <location>
        <begin position="489"/>
        <end position="512"/>
    </location>
</feature>
<dbReference type="Gene3D" id="6.10.250.2940">
    <property type="match status" value="1"/>
</dbReference>
<evidence type="ECO:0000256" key="3">
    <source>
        <dbReference type="ARBA" id="ARBA00022640"/>
    </source>
</evidence>
<dbReference type="GO" id="GO:0000428">
    <property type="term" value="C:DNA-directed RNA polymerase complex"/>
    <property type="evidence" value="ECO:0007669"/>
    <property type="project" value="UniProtKB-KW"/>
</dbReference>
<dbReference type="GO" id="GO:0003899">
    <property type="term" value="F:DNA-directed RNA polymerase activity"/>
    <property type="evidence" value="ECO:0007669"/>
    <property type="project" value="UniProtKB-EC"/>
</dbReference>
<dbReference type="InterPro" id="IPR050254">
    <property type="entry name" value="RNA_pol_beta''_euk"/>
</dbReference>
<dbReference type="Pfam" id="PF04998">
    <property type="entry name" value="RNA_pol_Rpb1_5"/>
    <property type="match status" value="1"/>
</dbReference>
<reference evidence="10" key="1">
    <citation type="submission" date="2018-04" db="EMBL/GenBank/DDBJ databases">
        <title>WGS assembly of Panicum hallii.</title>
        <authorList>
            <person name="Lovell J."/>
            <person name="Jenkins J."/>
            <person name="Lowry D."/>
            <person name="Mamidi S."/>
            <person name="Sreedasyam A."/>
            <person name="Weng X."/>
            <person name="Barry K."/>
            <person name="Bonette J."/>
            <person name="Campitelli B."/>
            <person name="Daum C."/>
            <person name="Gordon S."/>
            <person name="Gould B."/>
            <person name="Lipzen A."/>
            <person name="Macqueen A."/>
            <person name="Palacio-Mejia J."/>
            <person name="Plott C."/>
            <person name="Shakirov E."/>
            <person name="Shu S."/>
            <person name="Yoshinaga Y."/>
            <person name="Zane M."/>
            <person name="Rokhsar D."/>
            <person name="Grimwood J."/>
            <person name="Schmutz J."/>
            <person name="Juenger T."/>
        </authorList>
    </citation>
    <scope>NUCLEOTIDE SEQUENCE [LARGE SCALE GENOMIC DNA]</scope>
    <source>
        <strain evidence="10">FIL2</strain>
    </source>
</reference>
<keyword evidence="5" id="KW-0548">Nucleotidyltransferase</keyword>
<feature type="compositionally biased region" description="Acidic residues" evidence="8">
    <location>
        <begin position="532"/>
        <end position="551"/>
    </location>
</feature>
<keyword evidence="2" id="KW-0240">DNA-directed RNA polymerase</keyword>
<dbReference type="PANTHER" id="PTHR34995">
    <property type="entry name" value="DNA-DIRECTED RNA POLYMERASE SUBUNIT BETA"/>
    <property type="match status" value="1"/>
</dbReference>
<evidence type="ECO:0000256" key="4">
    <source>
        <dbReference type="ARBA" id="ARBA00022679"/>
    </source>
</evidence>
<evidence type="ECO:0000256" key="6">
    <source>
        <dbReference type="ARBA" id="ARBA00022833"/>
    </source>
</evidence>
<keyword evidence="7" id="KW-0804">Transcription</keyword>
<dbReference type="EC" id="2.7.7.6" evidence="1"/>
<feature type="domain" description="RNA polymerase Rpb1" evidence="9">
    <location>
        <begin position="20"/>
        <end position="328"/>
    </location>
</feature>
<dbReference type="InterPro" id="IPR007081">
    <property type="entry name" value="RNA_pol_Rpb1_5"/>
</dbReference>
<organism evidence="10">
    <name type="scientific">Panicum hallii</name>
    <dbReference type="NCBI Taxonomy" id="206008"/>
    <lineage>
        <taxon>Eukaryota</taxon>
        <taxon>Viridiplantae</taxon>
        <taxon>Streptophyta</taxon>
        <taxon>Embryophyta</taxon>
        <taxon>Tracheophyta</taxon>
        <taxon>Spermatophyta</taxon>
        <taxon>Magnoliopsida</taxon>
        <taxon>Liliopsida</taxon>
        <taxon>Poales</taxon>
        <taxon>Poaceae</taxon>
        <taxon>PACMAD clade</taxon>
        <taxon>Panicoideae</taxon>
        <taxon>Panicodae</taxon>
        <taxon>Paniceae</taxon>
        <taxon>Panicinae</taxon>
        <taxon>Panicum</taxon>
        <taxon>Panicum sect. Panicum</taxon>
    </lineage>
</organism>
<dbReference type="Gramene" id="PVH47642">
    <property type="protein sequence ID" value="PVH47642"/>
    <property type="gene ID" value="PAHAL_4G105500"/>
</dbReference>
<evidence type="ECO:0000313" key="10">
    <source>
        <dbReference type="EMBL" id="PVH47642.1"/>
    </source>
</evidence>
<evidence type="ECO:0000256" key="5">
    <source>
        <dbReference type="ARBA" id="ARBA00022695"/>
    </source>
</evidence>
<evidence type="ECO:0000256" key="7">
    <source>
        <dbReference type="ARBA" id="ARBA00023163"/>
    </source>
</evidence>
<name>A0A2T8JCJ6_9POAL</name>
<evidence type="ECO:0000259" key="9">
    <source>
        <dbReference type="Pfam" id="PF04998"/>
    </source>
</evidence>
<proteinExistence type="predicted"/>
<protein>
    <recommendedName>
        <fullName evidence="1">DNA-directed RNA polymerase</fullName>
        <ecNumber evidence="1">2.7.7.6</ecNumber>
    </recommendedName>
</protein>